<protein>
    <recommendedName>
        <fullName evidence="3">DUF2867 domain-containing protein</fullName>
    </recommendedName>
</protein>
<evidence type="ECO:0008006" key="3">
    <source>
        <dbReference type="Google" id="ProtNLM"/>
    </source>
</evidence>
<keyword evidence="2" id="KW-1185">Reference proteome</keyword>
<sequence length="183" mass="20682">MPSSSVHAVRFPSESKLASLYKSAYFVDAYAVSLPIPKSGAYTPDVLARAFFCEPPAWFSLLMRIRDRVMATFGVKRSTEIQAAAEKRGIDTIAVFPILSRTDSEIIVGEFDSHLDFQTSILIREHQDFVMDYMESNSEAREMVVTTVVHCHGLFGKVYIAIIKAFHVMIVKYSLRRVPGRIR</sequence>
<dbReference type="Proteomes" id="UP000241690">
    <property type="component" value="Unassembled WGS sequence"/>
</dbReference>
<accession>A0A2T3ZRX5</accession>
<dbReference type="Pfam" id="PF11066">
    <property type="entry name" value="DUF2867"/>
    <property type="match status" value="1"/>
</dbReference>
<dbReference type="AlphaFoldDB" id="A0A2T3ZRX5"/>
<dbReference type="GeneID" id="36628781"/>
<name>A0A2T3ZRX5_TRIHA</name>
<dbReference type="RefSeq" id="XP_024767218.1">
    <property type="nucleotide sequence ID" value="XM_024920212.1"/>
</dbReference>
<gene>
    <name evidence="1" type="ORF">M431DRAFT_514344</name>
</gene>
<evidence type="ECO:0000313" key="2">
    <source>
        <dbReference type="Proteomes" id="UP000241690"/>
    </source>
</evidence>
<reference evidence="1 2" key="1">
    <citation type="submission" date="2016-07" db="EMBL/GenBank/DDBJ databases">
        <title>Multiple horizontal gene transfer events from other fungi enriched the ability of initially mycotrophic Trichoderma (Ascomycota) to feed on dead plant biomass.</title>
        <authorList>
            <consortium name="DOE Joint Genome Institute"/>
            <person name="Aerts A."/>
            <person name="Atanasova L."/>
            <person name="Chenthamara K."/>
            <person name="Zhang J."/>
            <person name="Grujic M."/>
            <person name="Henrissat B."/>
            <person name="Kuo A."/>
            <person name="Salamov A."/>
            <person name="Lipzen A."/>
            <person name="Labutti K."/>
            <person name="Barry K."/>
            <person name="Miao Y."/>
            <person name="Rahimi M.J."/>
            <person name="Shen Q."/>
            <person name="Grigoriev I.V."/>
            <person name="Kubicek C.P."/>
            <person name="Druzhinina I.S."/>
        </authorList>
    </citation>
    <scope>NUCLEOTIDE SEQUENCE [LARGE SCALE GENOMIC DNA]</scope>
    <source>
        <strain evidence="1 2">CBS 226.95</strain>
    </source>
</reference>
<proteinExistence type="predicted"/>
<evidence type="ECO:0000313" key="1">
    <source>
        <dbReference type="EMBL" id="PTB47541.1"/>
    </source>
</evidence>
<dbReference type="EMBL" id="KZ679716">
    <property type="protein sequence ID" value="PTB47541.1"/>
    <property type="molecule type" value="Genomic_DNA"/>
</dbReference>
<organism evidence="1 2">
    <name type="scientific">Trichoderma harzianum CBS 226.95</name>
    <dbReference type="NCBI Taxonomy" id="983964"/>
    <lineage>
        <taxon>Eukaryota</taxon>
        <taxon>Fungi</taxon>
        <taxon>Dikarya</taxon>
        <taxon>Ascomycota</taxon>
        <taxon>Pezizomycotina</taxon>
        <taxon>Sordariomycetes</taxon>
        <taxon>Hypocreomycetidae</taxon>
        <taxon>Hypocreales</taxon>
        <taxon>Hypocreaceae</taxon>
        <taxon>Trichoderma</taxon>
    </lineage>
</organism>
<dbReference type="InterPro" id="IPR021295">
    <property type="entry name" value="DUF2867"/>
</dbReference>